<dbReference type="NCBIfam" id="TIGR01129">
    <property type="entry name" value="secD"/>
    <property type="match status" value="1"/>
</dbReference>
<reference evidence="13 14" key="1">
    <citation type="journal article" date="2015" name="Nature">
        <title>rRNA introns, odd ribosomes, and small enigmatic genomes across a large radiation of phyla.</title>
        <authorList>
            <person name="Brown C.T."/>
            <person name="Hug L.A."/>
            <person name="Thomas B.C."/>
            <person name="Sharon I."/>
            <person name="Castelle C.J."/>
            <person name="Singh A."/>
            <person name="Wilkins M.J."/>
            <person name="Williams K.H."/>
            <person name="Banfield J.F."/>
        </authorList>
    </citation>
    <scope>NUCLEOTIDE SEQUENCE [LARGE SCALE GENOMIC DNA]</scope>
</reference>
<dbReference type="InterPro" id="IPR001036">
    <property type="entry name" value="Acrflvin-R"/>
</dbReference>
<evidence type="ECO:0000259" key="11">
    <source>
        <dbReference type="Pfam" id="PF21760"/>
    </source>
</evidence>
<protein>
    <recommendedName>
        <fullName evidence="9">Protein translocase subunit SecD</fullName>
    </recommendedName>
</protein>
<feature type="transmembrane region" description="Helical" evidence="9">
    <location>
        <begin position="310"/>
        <end position="331"/>
    </location>
</feature>
<dbReference type="GO" id="GO:0065002">
    <property type="term" value="P:intracellular protein transmembrane transport"/>
    <property type="evidence" value="ECO:0007669"/>
    <property type="project" value="UniProtKB-UniRule"/>
</dbReference>
<dbReference type="InterPro" id="IPR054384">
    <property type="entry name" value="SecDF_P1_head"/>
</dbReference>
<keyword evidence="8 9" id="KW-0472">Membrane</keyword>
<dbReference type="PANTHER" id="PTHR30081:SF1">
    <property type="entry name" value="PROTEIN TRANSLOCASE SUBUNIT SECD"/>
    <property type="match status" value="1"/>
</dbReference>
<evidence type="ECO:0000256" key="8">
    <source>
        <dbReference type="ARBA" id="ARBA00023136"/>
    </source>
</evidence>
<dbReference type="Pfam" id="PF21760">
    <property type="entry name" value="SecD_1st"/>
    <property type="match status" value="1"/>
</dbReference>
<keyword evidence="2 9" id="KW-0813">Transport</keyword>
<dbReference type="HAMAP" id="MF_01463_B">
    <property type="entry name" value="SecD_B"/>
    <property type="match status" value="1"/>
</dbReference>
<dbReference type="NCBIfam" id="TIGR00916">
    <property type="entry name" value="2A0604s01"/>
    <property type="match status" value="1"/>
</dbReference>
<evidence type="ECO:0000259" key="12">
    <source>
        <dbReference type="Pfam" id="PF22599"/>
    </source>
</evidence>
<comment type="function">
    <text evidence="9">Part of the Sec protein translocase complex. Interacts with the SecYEG preprotein conducting channel. SecDF uses the proton motive force (PMF) to complete protein translocation after the ATP-dependent function of SecA.</text>
</comment>
<evidence type="ECO:0000256" key="2">
    <source>
        <dbReference type="ARBA" id="ARBA00022448"/>
    </source>
</evidence>
<dbReference type="InterPro" id="IPR048631">
    <property type="entry name" value="SecD_1st"/>
</dbReference>
<dbReference type="InterPro" id="IPR048634">
    <property type="entry name" value="SecD_SecF_C"/>
</dbReference>
<dbReference type="Gene3D" id="3.30.70.3400">
    <property type="match status" value="1"/>
</dbReference>
<dbReference type="EMBL" id="LCOK01000009">
    <property type="protein sequence ID" value="KKU76982.1"/>
    <property type="molecule type" value="Genomic_DNA"/>
</dbReference>
<comment type="subcellular location">
    <subcellularLocation>
        <location evidence="1 9">Cell membrane</location>
        <topology evidence="1 9">Multi-pass membrane protein</topology>
    </subcellularLocation>
</comment>
<comment type="similarity">
    <text evidence="9">Belongs to the SecD/SecF family. SecD subfamily.</text>
</comment>
<name>A0A0G1T5G5_9BACT</name>
<dbReference type="PANTHER" id="PTHR30081">
    <property type="entry name" value="PROTEIN-EXPORT MEMBRANE PROTEIN SEC"/>
    <property type="match status" value="1"/>
</dbReference>
<keyword evidence="3 9" id="KW-1003">Cell membrane</keyword>
<dbReference type="AlphaFoldDB" id="A0A0G1T5G5"/>
<dbReference type="InterPro" id="IPR022813">
    <property type="entry name" value="SecD/SecF_arch_bac"/>
</dbReference>
<comment type="caution">
    <text evidence="13">The sequence shown here is derived from an EMBL/GenBank/DDBJ whole genome shotgun (WGS) entry which is preliminary data.</text>
</comment>
<dbReference type="Pfam" id="PF22599">
    <property type="entry name" value="SecDF_P1_head"/>
    <property type="match status" value="1"/>
</dbReference>
<evidence type="ECO:0000313" key="14">
    <source>
        <dbReference type="Proteomes" id="UP000034682"/>
    </source>
</evidence>
<dbReference type="GO" id="GO:0006605">
    <property type="term" value="P:protein targeting"/>
    <property type="evidence" value="ECO:0007669"/>
    <property type="project" value="UniProtKB-UniRule"/>
</dbReference>
<dbReference type="PRINTS" id="PR00702">
    <property type="entry name" value="ACRIFLAVINRP"/>
</dbReference>
<gene>
    <name evidence="9" type="primary">secD</name>
    <name evidence="13" type="ORF">UY02_C0009G0011</name>
</gene>
<dbReference type="Pfam" id="PF02355">
    <property type="entry name" value="SecD_SecF_C"/>
    <property type="match status" value="1"/>
</dbReference>
<sequence length="424" mass="46188">MNPSGKNNLKFFLIIVSAVTAGLLVFQVFGKSFLPWRLGLDLVGGSYLVYEADMKDVAQTDRASVLNGLRDVMERRVNVFGVSEPRVTTAKVGESHQLIVELAGIQDVEEAIKQIGRTALLDFREVDQTGEGVDAKLNFRPTQLTGRYLQKSEVSSDRNTNEPLITVQFNSEGAKIFEELTKLNVGKPLAIFLDNELISMPTVQEVISGGNAQITGQFTFQEVQRLVSLFNAGALPAPLSLISRQTVGASLGLDSLNKAITAGAIGTLAIILFLILYYGRLGFVAALALIFYIVYALAIFKIFGITMTLAGVAGFILSIGMAVDANILIFARTKEESAKGVSRAAALEEGFRRAWPSIRDSNISTMLTTTILYYLTSSFVRGFALTLFLGVLLSMFSAITVSRVILRAFIKNNTNNNTNYVANH</sequence>
<keyword evidence="4 9" id="KW-0812">Transmembrane</keyword>
<dbReference type="Proteomes" id="UP000034682">
    <property type="component" value="Unassembled WGS sequence"/>
</dbReference>
<dbReference type="GO" id="GO:0015450">
    <property type="term" value="F:protein-transporting ATPase activity"/>
    <property type="evidence" value="ECO:0007669"/>
    <property type="project" value="InterPro"/>
</dbReference>
<keyword evidence="7 9" id="KW-0811">Translocation</keyword>
<proteinExistence type="inferred from homology"/>
<comment type="caution">
    <text evidence="9">Lacks conserved residue(s) required for the propagation of feature annotation.</text>
</comment>
<dbReference type="Gene3D" id="1.20.1640.10">
    <property type="entry name" value="Multidrug efflux transporter AcrB transmembrane domain"/>
    <property type="match status" value="1"/>
</dbReference>
<evidence type="ECO:0000313" key="13">
    <source>
        <dbReference type="EMBL" id="KKU76982.1"/>
    </source>
</evidence>
<evidence type="ECO:0000256" key="4">
    <source>
        <dbReference type="ARBA" id="ARBA00022692"/>
    </source>
</evidence>
<dbReference type="InterPro" id="IPR055344">
    <property type="entry name" value="SecD_SecF_C_bact"/>
</dbReference>
<dbReference type="InterPro" id="IPR005791">
    <property type="entry name" value="SecD"/>
</dbReference>
<keyword evidence="5 9" id="KW-0653">Protein transport</keyword>
<dbReference type="Gene3D" id="3.30.1360.200">
    <property type="match status" value="1"/>
</dbReference>
<feature type="transmembrane region" description="Helical" evidence="9">
    <location>
        <begin position="383"/>
        <end position="406"/>
    </location>
</feature>
<dbReference type="GO" id="GO:0043952">
    <property type="term" value="P:protein transport by the Sec complex"/>
    <property type="evidence" value="ECO:0007669"/>
    <property type="project" value="UniProtKB-UniRule"/>
</dbReference>
<evidence type="ECO:0000256" key="6">
    <source>
        <dbReference type="ARBA" id="ARBA00022989"/>
    </source>
</evidence>
<feature type="domain" description="Protein translocase subunit SecDF P1" evidence="11">
    <location>
        <begin position="70"/>
        <end position="128"/>
    </location>
</feature>
<dbReference type="PATRIC" id="fig|1618655.3.peg.237"/>
<dbReference type="SUPFAM" id="SSF82866">
    <property type="entry name" value="Multidrug efflux transporter AcrB transmembrane domain"/>
    <property type="match status" value="1"/>
</dbReference>
<evidence type="ECO:0000256" key="3">
    <source>
        <dbReference type="ARBA" id="ARBA00022475"/>
    </source>
</evidence>
<feature type="transmembrane region" description="Helical" evidence="9">
    <location>
        <begin position="284"/>
        <end position="303"/>
    </location>
</feature>
<comment type="subunit">
    <text evidence="9">Forms a complex with SecF. Part of the essential Sec protein translocation apparatus which comprises SecA, SecYEG and auxiliary proteins SecDF. Other proteins may also be involved.</text>
</comment>
<organism evidence="13 14">
    <name type="scientific">Candidatus Giovannonibacteria bacterium GW2011_GWB1_47_6b</name>
    <dbReference type="NCBI Taxonomy" id="1618655"/>
    <lineage>
        <taxon>Bacteria</taxon>
        <taxon>Candidatus Giovannoniibacteriota</taxon>
    </lineage>
</organism>
<feature type="domain" description="Protein export membrane protein SecD/SecF C-terminal" evidence="10">
    <location>
        <begin position="240"/>
        <end position="410"/>
    </location>
</feature>
<evidence type="ECO:0000256" key="7">
    <source>
        <dbReference type="ARBA" id="ARBA00023010"/>
    </source>
</evidence>
<feature type="transmembrane region" description="Helical" evidence="9">
    <location>
        <begin position="259"/>
        <end position="278"/>
    </location>
</feature>
<accession>A0A0G1T5G5</accession>
<keyword evidence="6 9" id="KW-1133">Transmembrane helix</keyword>
<evidence type="ECO:0000256" key="9">
    <source>
        <dbReference type="HAMAP-Rule" id="MF_01463"/>
    </source>
</evidence>
<evidence type="ECO:0000256" key="5">
    <source>
        <dbReference type="ARBA" id="ARBA00022927"/>
    </source>
</evidence>
<feature type="transmembrane region" description="Helical" evidence="9">
    <location>
        <begin position="12"/>
        <end position="30"/>
    </location>
</feature>
<feature type="domain" description="SecDF P1 head subdomain" evidence="12">
    <location>
        <begin position="141"/>
        <end position="237"/>
    </location>
</feature>
<evidence type="ECO:0000259" key="10">
    <source>
        <dbReference type="Pfam" id="PF02355"/>
    </source>
</evidence>
<dbReference type="GO" id="GO:0005886">
    <property type="term" value="C:plasma membrane"/>
    <property type="evidence" value="ECO:0007669"/>
    <property type="project" value="UniProtKB-SubCell"/>
</dbReference>
<evidence type="ECO:0000256" key="1">
    <source>
        <dbReference type="ARBA" id="ARBA00004651"/>
    </source>
</evidence>